<feature type="binding site" evidence="7">
    <location>
        <position position="165"/>
    </location>
    <ligand>
        <name>L-aspartate</name>
        <dbReference type="ChEBI" id="CHEBI:29991"/>
    </ligand>
</feature>
<name>A0A9D1NC27_9FIRM</name>
<reference evidence="10" key="2">
    <citation type="journal article" date="2021" name="PeerJ">
        <title>Extensive microbial diversity within the chicken gut microbiome revealed by metagenomics and culture.</title>
        <authorList>
            <person name="Gilroy R."/>
            <person name="Ravi A."/>
            <person name="Getino M."/>
            <person name="Pursley I."/>
            <person name="Horton D.L."/>
            <person name="Alikhan N.F."/>
            <person name="Baker D."/>
            <person name="Gharbi K."/>
            <person name="Hall N."/>
            <person name="Watson M."/>
            <person name="Adriaenssens E.M."/>
            <person name="Foster-Nyarko E."/>
            <person name="Jarju S."/>
            <person name="Secka A."/>
            <person name="Antonio M."/>
            <person name="Oren A."/>
            <person name="Chaudhuri R.R."/>
            <person name="La Ragione R."/>
            <person name="Hildebrand F."/>
            <person name="Pallen M.J."/>
        </authorList>
    </citation>
    <scope>NUCLEOTIDE SEQUENCE</scope>
    <source>
        <strain evidence="10">23406</strain>
    </source>
</reference>
<proteinExistence type="inferred from homology"/>
<dbReference type="Proteomes" id="UP000886891">
    <property type="component" value="Unassembled WGS sequence"/>
</dbReference>
<feature type="binding site" evidence="7">
    <location>
        <position position="54"/>
    </location>
    <ligand>
        <name>carbamoyl phosphate</name>
        <dbReference type="ChEBI" id="CHEBI:58228"/>
    </ligand>
</feature>
<feature type="binding site" evidence="7">
    <location>
        <position position="135"/>
    </location>
    <ligand>
        <name>carbamoyl phosphate</name>
        <dbReference type="ChEBI" id="CHEBI:58228"/>
    </ligand>
</feature>
<comment type="pathway">
    <text evidence="1 7">Pyrimidine metabolism; UMP biosynthesis via de novo pathway; (S)-dihydroorotate from bicarbonate: step 2/3.</text>
</comment>
<feature type="binding site" evidence="7">
    <location>
        <position position="132"/>
    </location>
    <ligand>
        <name>carbamoyl phosphate</name>
        <dbReference type="ChEBI" id="CHEBI:58228"/>
    </ligand>
</feature>
<evidence type="ECO:0000256" key="1">
    <source>
        <dbReference type="ARBA" id="ARBA00004852"/>
    </source>
</evidence>
<dbReference type="GO" id="GO:0006207">
    <property type="term" value="P:'de novo' pyrimidine nucleobase biosynthetic process"/>
    <property type="evidence" value="ECO:0007669"/>
    <property type="project" value="InterPro"/>
</dbReference>
<organism evidence="10 11">
    <name type="scientific">Candidatus Stercoripulliclostridium merdipullorum</name>
    <dbReference type="NCBI Taxonomy" id="2840952"/>
    <lineage>
        <taxon>Bacteria</taxon>
        <taxon>Bacillati</taxon>
        <taxon>Bacillota</taxon>
        <taxon>Clostridia</taxon>
        <taxon>Eubacteriales</taxon>
        <taxon>Candidatus Stercoripulliclostridium</taxon>
    </lineage>
</organism>
<evidence type="ECO:0000256" key="7">
    <source>
        <dbReference type="HAMAP-Rule" id="MF_00001"/>
    </source>
</evidence>
<dbReference type="InterPro" id="IPR006131">
    <property type="entry name" value="Asp_carbamoyltransf_Asp/Orn-bd"/>
</dbReference>
<dbReference type="Pfam" id="PF02729">
    <property type="entry name" value="OTCace_N"/>
    <property type="match status" value="1"/>
</dbReference>
<feature type="binding site" evidence="7">
    <location>
        <position position="104"/>
    </location>
    <ligand>
        <name>carbamoyl phosphate</name>
        <dbReference type="ChEBI" id="CHEBI:58228"/>
    </ligand>
</feature>
<keyword evidence="3 7" id="KW-0808">Transferase</keyword>
<dbReference type="GO" id="GO:0004070">
    <property type="term" value="F:aspartate carbamoyltransferase activity"/>
    <property type="evidence" value="ECO:0007669"/>
    <property type="project" value="UniProtKB-UniRule"/>
</dbReference>
<feature type="binding site" evidence="7">
    <location>
        <position position="82"/>
    </location>
    <ligand>
        <name>L-aspartate</name>
        <dbReference type="ChEBI" id="CHEBI:29991"/>
    </ligand>
</feature>
<evidence type="ECO:0000256" key="2">
    <source>
        <dbReference type="ARBA" id="ARBA00008896"/>
    </source>
</evidence>
<evidence type="ECO:0000259" key="8">
    <source>
        <dbReference type="Pfam" id="PF00185"/>
    </source>
</evidence>
<feature type="binding site" evidence="7">
    <location>
        <position position="219"/>
    </location>
    <ligand>
        <name>L-aspartate</name>
        <dbReference type="ChEBI" id="CHEBI:29991"/>
    </ligand>
</feature>
<evidence type="ECO:0000256" key="3">
    <source>
        <dbReference type="ARBA" id="ARBA00022679"/>
    </source>
</evidence>
<dbReference type="NCBIfam" id="NF002032">
    <property type="entry name" value="PRK00856.1"/>
    <property type="match status" value="1"/>
</dbReference>
<dbReference type="GO" id="GO:0006520">
    <property type="term" value="P:amino acid metabolic process"/>
    <property type="evidence" value="ECO:0007669"/>
    <property type="project" value="InterPro"/>
</dbReference>
<dbReference type="GO" id="GO:0016597">
    <property type="term" value="F:amino acid binding"/>
    <property type="evidence" value="ECO:0007669"/>
    <property type="project" value="InterPro"/>
</dbReference>
<dbReference type="InterPro" id="IPR002082">
    <property type="entry name" value="Asp_carbamoyltransf"/>
</dbReference>
<dbReference type="PANTHER" id="PTHR45753:SF6">
    <property type="entry name" value="ASPARTATE CARBAMOYLTRANSFERASE"/>
    <property type="match status" value="1"/>
</dbReference>
<dbReference type="InterPro" id="IPR006132">
    <property type="entry name" value="Asp/Orn_carbamoyltranf_P-bd"/>
</dbReference>
<evidence type="ECO:0000256" key="5">
    <source>
        <dbReference type="ARBA" id="ARBA00043884"/>
    </source>
</evidence>
<dbReference type="Pfam" id="PF00185">
    <property type="entry name" value="OTCace"/>
    <property type="match status" value="1"/>
</dbReference>
<dbReference type="EC" id="2.1.3.2" evidence="7"/>
<dbReference type="InterPro" id="IPR006130">
    <property type="entry name" value="Asp/Orn_carbamoylTrfase"/>
</dbReference>
<feature type="binding site" evidence="7">
    <location>
        <position position="261"/>
    </location>
    <ligand>
        <name>carbamoyl phosphate</name>
        <dbReference type="ChEBI" id="CHEBI:58228"/>
    </ligand>
</feature>
<dbReference type="NCBIfam" id="TIGR00670">
    <property type="entry name" value="asp_carb_tr"/>
    <property type="match status" value="1"/>
</dbReference>
<feature type="domain" description="Aspartate/ornithine carbamoyltransferase Asp/Orn-binding" evidence="8">
    <location>
        <begin position="151"/>
        <end position="297"/>
    </location>
</feature>
<dbReference type="SUPFAM" id="SSF53671">
    <property type="entry name" value="Aspartate/ornithine carbamoyltransferase"/>
    <property type="match status" value="1"/>
</dbReference>
<evidence type="ECO:0000256" key="6">
    <source>
        <dbReference type="ARBA" id="ARBA00048859"/>
    </source>
</evidence>
<dbReference type="GO" id="GO:0044205">
    <property type="term" value="P:'de novo' UMP biosynthetic process"/>
    <property type="evidence" value="ECO:0007669"/>
    <property type="project" value="UniProtKB-UniRule"/>
</dbReference>
<feature type="binding site" evidence="7">
    <location>
        <position position="55"/>
    </location>
    <ligand>
        <name>carbamoyl phosphate</name>
        <dbReference type="ChEBI" id="CHEBI:58228"/>
    </ligand>
</feature>
<evidence type="ECO:0000259" key="9">
    <source>
        <dbReference type="Pfam" id="PF02729"/>
    </source>
</evidence>
<protein>
    <recommendedName>
        <fullName evidence="7">Aspartate carbamoyltransferase</fullName>
        <ecNumber evidence="7">2.1.3.2</ecNumber>
    </recommendedName>
    <alternativeName>
        <fullName evidence="7">Aspartate transcarbamylase</fullName>
        <shortName evidence="7">ATCase</shortName>
    </alternativeName>
</protein>
<evidence type="ECO:0000256" key="4">
    <source>
        <dbReference type="ARBA" id="ARBA00022975"/>
    </source>
</evidence>
<dbReference type="Gene3D" id="3.40.50.1370">
    <property type="entry name" value="Aspartate/ornithine carbamoyltransferase"/>
    <property type="match status" value="2"/>
</dbReference>
<feature type="domain" description="Aspartate/ornithine carbamoyltransferase carbamoyl-P binding" evidence="9">
    <location>
        <begin position="2"/>
        <end position="145"/>
    </location>
</feature>
<sequence>MKHLLGLKDVEAAEIREILDTAVSMKKLLRQNVKKLPQLQSKSVITLFYENSTRTRVSFELAAKYMSAATVNVSASTSSVQKGETLIDTGRTLDAMKTDVVIMRHPMAGAPKLLSENVRASVINAGDGMNEHPTQALLDMFTLYEKFGTLKGLTVAIVGDVMHSRVAKSNVFGLTKMGSEVRLFSPSTLALPEIGRLGAKVMNSRADAIRDADAVMGLRIQLERQKGGLFPSLSEYNRFFGVNEEDLKGAKPGALVMHPGPVNRGVEMSGAVIDSAQSVINEQVLNGVAVRMAILFLLTRN</sequence>
<dbReference type="GO" id="GO:0005829">
    <property type="term" value="C:cytosol"/>
    <property type="evidence" value="ECO:0007669"/>
    <property type="project" value="TreeGrafter"/>
</dbReference>
<feature type="binding site" evidence="7">
    <location>
        <position position="260"/>
    </location>
    <ligand>
        <name>carbamoyl phosphate</name>
        <dbReference type="ChEBI" id="CHEBI:58228"/>
    </ligand>
</feature>
<dbReference type="PRINTS" id="PR00100">
    <property type="entry name" value="AOTCASE"/>
</dbReference>
<dbReference type="InterPro" id="IPR036901">
    <property type="entry name" value="Asp/Orn_carbamoylTrfase_sf"/>
</dbReference>
<dbReference type="AlphaFoldDB" id="A0A9D1NC27"/>
<comment type="caution">
    <text evidence="10">The sequence shown here is derived from an EMBL/GenBank/DDBJ whole genome shotgun (WGS) entry which is preliminary data.</text>
</comment>
<dbReference type="PROSITE" id="PS00097">
    <property type="entry name" value="CARBAMOYLTRANSFERASE"/>
    <property type="match status" value="1"/>
</dbReference>
<evidence type="ECO:0000313" key="10">
    <source>
        <dbReference type="EMBL" id="HIV00156.1"/>
    </source>
</evidence>
<dbReference type="HAMAP" id="MF_00001">
    <property type="entry name" value="Asp_carb_tr"/>
    <property type="match status" value="1"/>
</dbReference>
<comment type="function">
    <text evidence="5 7">Catalyzes the condensation of carbamoyl phosphate and aspartate to form carbamoyl aspartate and inorganic phosphate, the committed step in the de novo pyrimidine nucleotide biosynthesis pathway.</text>
</comment>
<dbReference type="EMBL" id="DVOH01000024">
    <property type="protein sequence ID" value="HIV00156.1"/>
    <property type="molecule type" value="Genomic_DNA"/>
</dbReference>
<comment type="similarity">
    <text evidence="2 7">Belongs to the aspartate/ornithine carbamoyltransferase superfamily. ATCase family.</text>
</comment>
<comment type="subunit">
    <text evidence="7">Heterododecamer (2C3:3R2) of six catalytic PyrB chains organized as two trimers (C3), and six regulatory PyrI chains organized as three dimers (R2).</text>
</comment>
<dbReference type="PRINTS" id="PR00101">
    <property type="entry name" value="ATCASE"/>
</dbReference>
<dbReference type="PANTHER" id="PTHR45753">
    <property type="entry name" value="ORNITHINE CARBAMOYLTRANSFERASE, MITOCHONDRIAL"/>
    <property type="match status" value="1"/>
</dbReference>
<gene>
    <name evidence="7" type="primary">pyrB</name>
    <name evidence="10" type="ORF">IAB14_03455</name>
</gene>
<accession>A0A9D1NC27</accession>
<reference evidence="10" key="1">
    <citation type="submission" date="2020-10" db="EMBL/GenBank/DDBJ databases">
        <authorList>
            <person name="Gilroy R."/>
        </authorList>
    </citation>
    <scope>NUCLEOTIDE SEQUENCE</scope>
    <source>
        <strain evidence="10">23406</strain>
    </source>
</reference>
<keyword evidence="4 7" id="KW-0665">Pyrimidine biosynthesis</keyword>
<evidence type="ECO:0000313" key="11">
    <source>
        <dbReference type="Proteomes" id="UP000886891"/>
    </source>
</evidence>
<comment type="catalytic activity">
    <reaction evidence="6 7">
        <text>carbamoyl phosphate + L-aspartate = N-carbamoyl-L-aspartate + phosphate + H(+)</text>
        <dbReference type="Rhea" id="RHEA:20013"/>
        <dbReference type="ChEBI" id="CHEBI:15378"/>
        <dbReference type="ChEBI" id="CHEBI:29991"/>
        <dbReference type="ChEBI" id="CHEBI:32814"/>
        <dbReference type="ChEBI" id="CHEBI:43474"/>
        <dbReference type="ChEBI" id="CHEBI:58228"/>
        <dbReference type="EC" id="2.1.3.2"/>
    </reaction>
</comment>